<protein>
    <submittedName>
        <fullName evidence="2">Uncharacterized protein</fullName>
    </submittedName>
</protein>
<organism evidence="2 3">
    <name type="scientific">Polarella glacialis</name>
    <name type="common">Dinoflagellate</name>
    <dbReference type="NCBI Taxonomy" id="89957"/>
    <lineage>
        <taxon>Eukaryota</taxon>
        <taxon>Sar</taxon>
        <taxon>Alveolata</taxon>
        <taxon>Dinophyceae</taxon>
        <taxon>Suessiales</taxon>
        <taxon>Suessiaceae</taxon>
        <taxon>Polarella</taxon>
    </lineage>
</organism>
<feature type="compositionally biased region" description="Low complexity" evidence="1">
    <location>
        <begin position="1"/>
        <end position="15"/>
    </location>
</feature>
<proteinExistence type="predicted"/>
<feature type="non-terminal residue" evidence="2">
    <location>
        <position position="1"/>
    </location>
</feature>
<dbReference type="Proteomes" id="UP000626109">
    <property type="component" value="Unassembled WGS sequence"/>
</dbReference>
<reference evidence="2" key="1">
    <citation type="submission" date="2021-02" db="EMBL/GenBank/DDBJ databases">
        <authorList>
            <person name="Dougan E. K."/>
            <person name="Rhodes N."/>
            <person name="Thang M."/>
            <person name="Chan C."/>
        </authorList>
    </citation>
    <scope>NUCLEOTIDE SEQUENCE</scope>
</reference>
<name>A0A813KBA3_POLGL</name>
<accession>A0A813KBA3</accession>
<dbReference type="AlphaFoldDB" id="A0A813KBA3"/>
<evidence type="ECO:0000313" key="2">
    <source>
        <dbReference type="EMBL" id="CAE8697685.1"/>
    </source>
</evidence>
<comment type="caution">
    <text evidence="2">The sequence shown here is derived from an EMBL/GenBank/DDBJ whole genome shotgun (WGS) entry which is preliminary data.</text>
</comment>
<evidence type="ECO:0000256" key="1">
    <source>
        <dbReference type="SAM" id="MobiDB-lite"/>
    </source>
</evidence>
<dbReference type="EMBL" id="CAJNNW010028795">
    <property type="protein sequence ID" value="CAE8697685.1"/>
    <property type="molecule type" value="Genomic_DNA"/>
</dbReference>
<sequence length="152" mass="15382">MNHPTAAEPPEAAVASNRYTSRLRPKRTENAPPMLGGTRPDRLGGVVGGLGSDPFMELSADAPARGFGLEISTAGESADVGLGRPPPVRSVGGADTSNLPVFRHLELLEQAVLQGSALPPLPASLGTATVSRLAPMAGSAAAKAPLSSRQAA</sequence>
<evidence type="ECO:0000313" key="3">
    <source>
        <dbReference type="Proteomes" id="UP000626109"/>
    </source>
</evidence>
<gene>
    <name evidence="2" type="ORF">PGLA2088_LOCUS30405</name>
</gene>
<feature type="region of interest" description="Disordered" evidence="1">
    <location>
        <begin position="1"/>
        <end position="48"/>
    </location>
</feature>